<dbReference type="Proteomes" id="UP000250780">
    <property type="component" value="Unassembled WGS sequence"/>
</dbReference>
<dbReference type="EMBL" id="UASD01000004">
    <property type="protein sequence ID" value="SPX08964.1"/>
    <property type="molecule type" value="Genomic_DNA"/>
</dbReference>
<name>A0A2X1NZ66_ECOLX</name>
<proteinExistence type="predicted"/>
<organism evidence="1 2">
    <name type="scientific">Escherichia coli</name>
    <dbReference type="NCBI Taxonomy" id="562"/>
    <lineage>
        <taxon>Bacteria</taxon>
        <taxon>Pseudomonadati</taxon>
        <taxon>Pseudomonadota</taxon>
        <taxon>Gammaproteobacteria</taxon>
        <taxon>Enterobacterales</taxon>
        <taxon>Enterobacteriaceae</taxon>
        <taxon>Escherichia</taxon>
    </lineage>
</organism>
<evidence type="ECO:0000313" key="1">
    <source>
        <dbReference type="EMBL" id="SPX08964.1"/>
    </source>
</evidence>
<evidence type="ECO:0000313" key="2">
    <source>
        <dbReference type="Proteomes" id="UP000250780"/>
    </source>
</evidence>
<dbReference type="InterPro" id="IPR010995">
    <property type="entry name" value="DNA_repair_Rad51/TF_NusA_a-hlx"/>
</dbReference>
<gene>
    <name evidence="1" type="primary">nusA_2</name>
    <name evidence="1" type="ORF">NCTC9073_00197</name>
</gene>
<dbReference type="GO" id="GO:0000166">
    <property type="term" value="F:nucleotide binding"/>
    <property type="evidence" value="ECO:0007669"/>
    <property type="project" value="InterPro"/>
</dbReference>
<accession>A0A2X1NZ66</accession>
<protein>
    <submittedName>
        <fullName evidence="1">Transcription termination/antitermination factor NusA</fullName>
    </submittedName>
</protein>
<dbReference type="AlphaFoldDB" id="A0A2X1NZ66"/>
<dbReference type="Gene3D" id="1.10.150.20">
    <property type="entry name" value="5' to 3' exonuclease, C-terminal subdomain"/>
    <property type="match status" value="1"/>
</dbReference>
<dbReference type="SUPFAM" id="SSF47794">
    <property type="entry name" value="Rad51 N-terminal domain-like"/>
    <property type="match status" value="1"/>
</dbReference>
<reference evidence="1 2" key="1">
    <citation type="submission" date="2018-06" db="EMBL/GenBank/DDBJ databases">
        <authorList>
            <consortium name="Pathogen Informatics"/>
            <person name="Doyle S."/>
        </authorList>
    </citation>
    <scope>NUCLEOTIDE SEQUENCE [LARGE SCALE GENOMIC DNA]</scope>
    <source>
        <strain evidence="1 2">NCTC9073</strain>
    </source>
</reference>
<sequence>MCRLKELLEIEGLDEPTVEALRERAKNALATIATGPGRKPPVITNRLTIC</sequence>